<dbReference type="Pfam" id="PF25209">
    <property type="entry name" value="Phage_capsid_4"/>
    <property type="match status" value="1"/>
</dbReference>
<comment type="caution">
    <text evidence="1">The sequence shown here is derived from an EMBL/GenBank/DDBJ whole genome shotgun (WGS) entry which is preliminary data.</text>
</comment>
<dbReference type="EMBL" id="SLXF01000006">
    <property type="protein sequence ID" value="TCP06571.1"/>
    <property type="molecule type" value="Genomic_DNA"/>
</dbReference>
<dbReference type="RefSeq" id="WP_165908689.1">
    <property type="nucleotide sequence ID" value="NZ_SLXF01000006.1"/>
</dbReference>
<dbReference type="Proteomes" id="UP000294772">
    <property type="component" value="Unassembled WGS sequence"/>
</dbReference>
<protein>
    <recommendedName>
        <fullName evidence="3">Peptidase U37</fullName>
    </recommendedName>
</protein>
<accession>A0AA46HVI0</accession>
<evidence type="ECO:0000313" key="1">
    <source>
        <dbReference type="EMBL" id="TCP06571.1"/>
    </source>
</evidence>
<name>A0AA46HVI0_9BURK</name>
<evidence type="ECO:0008006" key="3">
    <source>
        <dbReference type="Google" id="ProtNLM"/>
    </source>
</evidence>
<evidence type="ECO:0000313" key="2">
    <source>
        <dbReference type="Proteomes" id="UP000294772"/>
    </source>
</evidence>
<dbReference type="AlphaFoldDB" id="A0AA46HVI0"/>
<dbReference type="NCBIfam" id="NF045541">
    <property type="entry name" value="scaf_prot_MCP2"/>
    <property type="match status" value="1"/>
</dbReference>
<organism evidence="1 2">
    <name type="scientific">Caldimonas thermodepolymerans</name>
    <dbReference type="NCBI Taxonomy" id="215580"/>
    <lineage>
        <taxon>Bacteria</taxon>
        <taxon>Pseudomonadati</taxon>
        <taxon>Pseudomonadota</taxon>
        <taxon>Betaproteobacteria</taxon>
        <taxon>Burkholderiales</taxon>
        <taxon>Sphaerotilaceae</taxon>
        <taxon>Caldimonas</taxon>
    </lineage>
</organism>
<proteinExistence type="predicted"/>
<gene>
    <name evidence="1" type="ORF">EV676_10654</name>
</gene>
<sequence length="706" mass="78375">MVQATQQTDTSVRRLEMPLACRYMEVRDFQRVQRADDADGQGEDKPLARARLVASTGAAVRRYDWYRERPYIEQLVVEPGAVRLTRLERGAPLLNSHWSWHLENVLGVTENPTITDGAVECDATFSRRDSVAGYVQDVADGVIRNVSVGYVYHRVEMVPPEEEGGLWTYRVIDWEPYEVSLVPIPADMDAQVKRSGGGLELCDADDQRRKLRTFPCEFIEVERPQRRSAPTPMVGTPAATTRKEALMADEIREGGATTPATAQQQPTQADDAVRAAAEQEARQRAADITELCARHGVSQLAAGLIRNGATLEAAREAVLDELAKRDAASGGHRNVRVETVRDQTDVQRTGILEALMHRLDARSQLTDNGRQYRGMSLLEIGREYLESHGVRTRGWDRLRLADEMLHFRSGAMGTSDFPHLLANVANKRMRVAYEEAPATYTIWARRAPNAPDFKEIKVVQLSGAPDLMQTNEHGEFKYGAMGDDSTSYKVVTYGRIVPFTRQAIINDDLRGFDRLITAFGASARRLENRLVYAQLTSNPKMSDNVDLFHASHNNLITGADSVLGLTGLNSARSAMRKQTGLQGEKLNIAPAYLIVPTAHEHTAYQYTSPNFVPATSGAINEFARGGRTPLEPVVEPLLDDASAVQWYLAASSSQIDTVEYCFLDGAEGPVIEERIGFETDGIEIKCREDFAAKVIDWRGLVRSNNG</sequence>
<reference evidence="1 2" key="1">
    <citation type="submission" date="2019-03" db="EMBL/GenBank/DDBJ databases">
        <title>Genomic Encyclopedia of Type Strains, Phase IV (KMG-IV): sequencing the most valuable type-strain genomes for metagenomic binning, comparative biology and taxonomic classification.</title>
        <authorList>
            <person name="Goeker M."/>
        </authorList>
    </citation>
    <scope>NUCLEOTIDE SEQUENCE [LARGE SCALE GENOMIC DNA]</scope>
    <source>
        <strain evidence="1 2">DSM 15264</strain>
    </source>
</reference>